<evidence type="ECO:0000313" key="7">
    <source>
        <dbReference type="Proteomes" id="UP000027583"/>
    </source>
</evidence>
<feature type="short sequence motif" description="Nudix box" evidence="4">
    <location>
        <begin position="41"/>
        <end position="62"/>
    </location>
</feature>
<comment type="cofactor">
    <cofactor evidence="4">
        <name>a divalent metal cation</name>
        <dbReference type="ChEBI" id="CHEBI:60240"/>
    </cofactor>
</comment>
<dbReference type="PROSITE" id="PS51462">
    <property type="entry name" value="NUDIX"/>
    <property type="match status" value="1"/>
</dbReference>
<dbReference type="RefSeq" id="WP_023978959.1">
    <property type="nucleotide sequence ID" value="NZ_CBLX010000013.1"/>
</dbReference>
<dbReference type="SUPFAM" id="SSF55811">
    <property type="entry name" value="Nudix"/>
    <property type="match status" value="1"/>
</dbReference>
<dbReference type="InterPro" id="IPR020476">
    <property type="entry name" value="Nudix_hydrolase"/>
</dbReference>
<evidence type="ECO:0000259" key="5">
    <source>
        <dbReference type="PROSITE" id="PS51462"/>
    </source>
</evidence>
<gene>
    <name evidence="4" type="primary">rppH</name>
    <name evidence="4" type="synonym">nudH</name>
    <name evidence="6" type="ORF">ASAP_2006</name>
</gene>
<protein>
    <recommendedName>
        <fullName evidence="4">RNA pyrophosphohydrolase</fullName>
        <ecNumber evidence="4">3.6.1.-</ecNumber>
    </recommendedName>
    <alternativeName>
        <fullName evidence="4">(Di)nucleoside polyphosphate hydrolase</fullName>
    </alternativeName>
</protein>
<organism evidence="6 7">
    <name type="scientific">Asaia bogorensis</name>
    <dbReference type="NCBI Taxonomy" id="91915"/>
    <lineage>
        <taxon>Bacteria</taxon>
        <taxon>Pseudomonadati</taxon>
        <taxon>Pseudomonadota</taxon>
        <taxon>Alphaproteobacteria</taxon>
        <taxon>Acetobacterales</taxon>
        <taxon>Acetobacteraceae</taxon>
        <taxon>Asaia</taxon>
    </lineage>
</organism>
<name>A0A060QKN1_9PROT</name>
<dbReference type="InterPro" id="IPR020084">
    <property type="entry name" value="NUDIX_hydrolase_CS"/>
</dbReference>
<keyword evidence="3 4" id="KW-0378">Hydrolase</keyword>
<dbReference type="PANTHER" id="PTHR11839:SF22">
    <property type="entry name" value="NUDIX HYDROLASE 26, CHLOROPLASTIC"/>
    <property type="match status" value="1"/>
</dbReference>
<dbReference type="PRINTS" id="PR00502">
    <property type="entry name" value="NUDIXFAMILY"/>
</dbReference>
<dbReference type="EMBL" id="CBLX010000013">
    <property type="protein sequence ID" value="CDG40051.1"/>
    <property type="molecule type" value="Genomic_DNA"/>
</dbReference>
<reference evidence="6 7" key="2">
    <citation type="journal article" date="2014" name="PLoS ONE">
        <title>Evolution of mitochondria reconstructed from the energy metabolism of living bacteria.</title>
        <authorList>
            <person name="Degli Esposti M."/>
            <person name="Chouaia B."/>
            <person name="Comandatore F."/>
            <person name="Crotti E."/>
            <person name="Sassera D."/>
            <person name="Lievens P.M."/>
            <person name="Daffonchio D."/>
            <person name="Bandi C."/>
        </authorList>
    </citation>
    <scope>NUCLEOTIDE SEQUENCE [LARGE SCALE GENOMIC DNA]</scope>
    <source>
        <strain evidence="6 7">SF2.1</strain>
    </source>
</reference>
<evidence type="ECO:0000256" key="4">
    <source>
        <dbReference type="HAMAP-Rule" id="MF_00298"/>
    </source>
</evidence>
<feature type="domain" description="Nudix hydrolase" evidence="5">
    <location>
        <begin position="8"/>
        <end position="152"/>
    </location>
</feature>
<sequence>MIDPATLPYRPNVGIMLFNREGALFLARRTDLRDVWQCPQGGIDENESPEEAAHRELREETGLRHATLLGSYPGWLPYDLPAHLIGKALGGRYRGQTQRWFAMRMAEPDSAIDLAGDGTEPAEFDRWEWVRPQDVTTYNLGFKRPLYEQILPALAALAPPVVQEI</sequence>
<accession>A0A060QKN1</accession>
<evidence type="ECO:0000256" key="3">
    <source>
        <dbReference type="ARBA" id="ARBA00022801"/>
    </source>
</evidence>
<dbReference type="GO" id="GO:0019693">
    <property type="term" value="P:ribose phosphate metabolic process"/>
    <property type="evidence" value="ECO:0007669"/>
    <property type="project" value="TreeGrafter"/>
</dbReference>
<dbReference type="HAMAP" id="MF_00298">
    <property type="entry name" value="Nudix_RppH"/>
    <property type="match status" value="1"/>
</dbReference>
<dbReference type="GO" id="GO:0034432">
    <property type="term" value="F:bis(5'-adenosyl)-pentaphosphatase activity"/>
    <property type="evidence" value="ECO:0007669"/>
    <property type="project" value="TreeGrafter"/>
</dbReference>
<dbReference type="GO" id="GO:0006753">
    <property type="term" value="P:nucleoside phosphate metabolic process"/>
    <property type="evidence" value="ECO:0007669"/>
    <property type="project" value="TreeGrafter"/>
</dbReference>
<dbReference type="Gene3D" id="3.90.79.10">
    <property type="entry name" value="Nucleoside Triphosphate Pyrophosphohydrolase"/>
    <property type="match status" value="1"/>
</dbReference>
<dbReference type="InterPro" id="IPR015797">
    <property type="entry name" value="NUDIX_hydrolase-like_dom_sf"/>
</dbReference>
<comment type="cofactor">
    <cofactor evidence="2">
        <name>Mg(2+)</name>
        <dbReference type="ChEBI" id="CHEBI:18420"/>
    </cofactor>
</comment>
<dbReference type="NCBIfam" id="NF001938">
    <property type="entry name" value="PRK00714.1-5"/>
    <property type="match status" value="1"/>
</dbReference>
<dbReference type="AlphaFoldDB" id="A0A060QKN1"/>
<evidence type="ECO:0000256" key="2">
    <source>
        <dbReference type="ARBA" id="ARBA00001946"/>
    </source>
</evidence>
<proteinExistence type="inferred from homology"/>
<reference evidence="6 7" key="1">
    <citation type="journal article" date="2014" name="Genome Biol. Evol.">
        <title>Acetic acid bacteria genomes reveal functional traits for adaptation to life in insect guts.</title>
        <authorList>
            <person name="Chouaia B."/>
            <person name="Gaiarsa S."/>
            <person name="Crotti E."/>
            <person name="Comandatore F."/>
            <person name="Degli Esposti M."/>
            <person name="Ricci I."/>
            <person name="Alma A."/>
            <person name="Favia G."/>
            <person name="Bandi C."/>
            <person name="Daffonchio D."/>
        </authorList>
    </citation>
    <scope>NUCLEOTIDE SEQUENCE [LARGE SCALE GENOMIC DNA]</scope>
    <source>
        <strain evidence="6 7">SF2.1</strain>
    </source>
</reference>
<dbReference type="InterPro" id="IPR022927">
    <property type="entry name" value="RppH"/>
</dbReference>
<comment type="cofactor">
    <cofactor evidence="1">
        <name>Mn(2+)</name>
        <dbReference type="ChEBI" id="CHEBI:29035"/>
    </cofactor>
</comment>
<comment type="function">
    <text evidence="4">Accelerates the degradation of transcripts by removing pyrophosphate from the 5'-end of triphosphorylated RNA, leading to a more labile monophosphorylated state that can stimulate subsequent ribonuclease cleavage.</text>
</comment>
<dbReference type="GO" id="GO:0008893">
    <property type="term" value="F:guanosine-3',5'-bis(diphosphate) 3'-diphosphatase activity"/>
    <property type="evidence" value="ECO:0007669"/>
    <property type="project" value="TreeGrafter"/>
</dbReference>
<dbReference type="PROSITE" id="PS00893">
    <property type="entry name" value="NUDIX_BOX"/>
    <property type="match status" value="1"/>
</dbReference>
<dbReference type="Proteomes" id="UP000027583">
    <property type="component" value="Unassembled WGS sequence"/>
</dbReference>
<dbReference type="InterPro" id="IPR000086">
    <property type="entry name" value="NUDIX_hydrolase_dom"/>
</dbReference>
<dbReference type="CDD" id="cd03671">
    <property type="entry name" value="NUDIX_Ap4A_hydrolase_plant_like"/>
    <property type="match status" value="1"/>
</dbReference>
<dbReference type="PANTHER" id="PTHR11839">
    <property type="entry name" value="UDP/ADP-SUGAR PYROPHOSPHATASE"/>
    <property type="match status" value="1"/>
</dbReference>
<dbReference type="eggNOG" id="COG0494">
    <property type="taxonomic scope" value="Bacteria"/>
</dbReference>
<dbReference type="EC" id="3.6.1.-" evidence="4"/>
<comment type="similarity">
    <text evidence="4">Belongs to the Nudix hydrolase family. RppH subfamily.</text>
</comment>
<evidence type="ECO:0000256" key="1">
    <source>
        <dbReference type="ARBA" id="ARBA00001936"/>
    </source>
</evidence>
<dbReference type="Pfam" id="PF00293">
    <property type="entry name" value="NUDIX"/>
    <property type="match status" value="1"/>
</dbReference>
<comment type="caution">
    <text evidence="6">The sequence shown here is derived from an EMBL/GenBank/DDBJ whole genome shotgun (WGS) entry which is preliminary data.</text>
</comment>
<evidence type="ECO:0000313" key="6">
    <source>
        <dbReference type="EMBL" id="CDG40051.1"/>
    </source>
</evidence>